<evidence type="ECO:0000256" key="1">
    <source>
        <dbReference type="ARBA" id="ARBA00004123"/>
    </source>
</evidence>
<evidence type="ECO:0000259" key="6">
    <source>
        <dbReference type="PROSITE" id="PS51360"/>
    </source>
</evidence>
<accession>A0AAD5UMG8</accession>
<comment type="caution">
    <text evidence="7">The sequence shown here is derived from an EMBL/GenBank/DDBJ whole genome shotgun (WGS) entry which is preliminary data.</text>
</comment>
<evidence type="ECO:0000256" key="5">
    <source>
        <dbReference type="SAM" id="MobiDB-lite"/>
    </source>
</evidence>
<evidence type="ECO:0000256" key="4">
    <source>
        <dbReference type="ARBA" id="ARBA00023242"/>
    </source>
</evidence>
<dbReference type="GO" id="GO:0003677">
    <property type="term" value="F:DNA binding"/>
    <property type="evidence" value="ECO:0007669"/>
    <property type="project" value="InterPro"/>
</dbReference>
<feature type="compositionally biased region" description="Basic and acidic residues" evidence="5">
    <location>
        <begin position="124"/>
        <end position="152"/>
    </location>
</feature>
<dbReference type="SMART" id="SM00719">
    <property type="entry name" value="Plus3"/>
    <property type="match status" value="1"/>
</dbReference>
<sequence length="464" mass="53961">MSDWEDDILQSLEPSNTKRKRVTSGHSSDEESEGEYRSEEDDYSDDEWKEVKSWDKDLMGDSKDRKRLMAMSELEREKELAERREKLDQLNERMILKDRVKSQQKVLDNSKLTERQRKGQTLENLRKSREKREKERSNRSSTKSEKRLRTYSDDSEESEDDYDDSPKKSKHPPITYEEALSIQIKRDELEQWLHKPMFEKAIKGCFLRLSLGNSGVGKELVYRVVLIEDVKEYKRKYKLNTTFTKVALDVSHGKSKKETLMDMISNQPITAKEWNRYEVQAKIDKVSLTSNHITKKLADLKAIREHVFSDAEITAMIEKKKAMKQVVGNASQERLRLKLELEAAECANDKKLVAELTQRMEDLQSIIEMNKVTSTQMENLAKINAKYQSADIKQGREAEIAALQARRQKVQSESVEPVKPTPSNSPKKQAKKVEDENPAEESDEEDPFDSLDISILEKDLEMNF</sequence>
<gene>
    <name evidence="7" type="ORF">HK103_002691</name>
</gene>
<feature type="region of interest" description="Disordered" evidence="5">
    <location>
        <begin position="76"/>
        <end position="174"/>
    </location>
</feature>
<keyword evidence="2" id="KW-0805">Transcription regulation</keyword>
<feature type="compositionally biased region" description="Acidic residues" evidence="5">
    <location>
        <begin position="153"/>
        <end position="163"/>
    </location>
</feature>
<keyword evidence="3" id="KW-0804">Transcription</keyword>
<dbReference type="AlphaFoldDB" id="A0AAD5UMG8"/>
<dbReference type="PANTHER" id="PTHR13115:SF8">
    <property type="entry name" value="RNA POLYMERASE-ASSOCIATED PROTEIN RTF1 HOMOLOG"/>
    <property type="match status" value="1"/>
</dbReference>
<feature type="compositionally biased region" description="Acidic residues" evidence="5">
    <location>
        <begin position="30"/>
        <end position="46"/>
    </location>
</feature>
<evidence type="ECO:0000313" key="8">
    <source>
        <dbReference type="Proteomes" id="UP001210925"/>
    </source>
</evidence>
<dbReference type="PANTHER" id="PTHR13115">
    <property type="entry name" value="RNA POLYMERASE-ASSOCIATED PROTEIN RTF1 HOMOLOG"/>
    <property type="match status" value="1"/>
</dbReference>
<feature type="domain" description="Plus3" evidence="6">
    <location>
        <begin position="173"/>
        <end position="305"/>
    </location>
</feature>
<evidence type="ECO:0000313" key="7">
    <source>
        <dbReference type="EMBL" id="KAJ3262278.1"/>
    </source>
</evidence>
<dbReference type="PROSITE" id="PS51360">
    <property type="entry name" value="PLUS3"/>
    <property type="match status" value="1"/>
</dbReference>
<dbReference type="Gene3D" id="3.90.70.200">
    <property type="entry name" value="Plus-3 domain"/>
    <property type="match status" value="1"/>
</dbReference>
<dbReference type="SUPFAM" id="SSF159042">
    <property type="entry name" value="Plus3-like"/>
    <property type="match status" value="1"/>
</dbReference>
<evidence type="ECO:0000256" key="2">
    <source>
        <dbReference type="ARBA" id="ARBA00023015"/>
    </source>
</evidence>
<comment type="subcellular location">
    <subcellularLocation>
        <location evidence="1">Nucleus</location>
    </subcellularLocation>
</comment>
<feature type="region of interest" description="Disordered" evidence="5">
    <location>
        <begin position="403"/>
        <end position="452"/>
    </location>
</feature>
<keyword evidence="4" id="KW-0539">Nucleus</keyword>
<feature type="region of interest" description="Disordered" evidence="5">
    <location>
        <begin position="1"/>
        <end position="46"/>
    </location>
</feature>
<organism evidence="7 8">
    <name type="scientific">Boothiomyces macroporosus</name>
    <dbReference type="NCBI Taxonomy" id="261099"/>
    <lineage>
        <taxon>Eukaryota</taxon>
        <taxon>Fungi</taxon>
        <taxon>Fungi incertae sedis</taxon>
        <taxon>Chytridiomycota</taxon>
        <taxon>Chytridiomycota incertae sedis</taxon>
        <taxon>Chytridiomycetes</taxon>
        <taxon>Rhizophydiales</taxon>
        <taxon>Terramycetaceae</taxon>
        <taxon>Boothiomyces</taxon>
    </lineage>
</organism>
<reference evidence="7" key="1">
    <citation type="submission" date="2020-05" db="EMBL/GenBank/DDBJ databases">
        <title>Phylogenomic resolution of chytrid fungi.</title>
        <authorList>
            <person name="Stajich J.E."/>
            <person name="Amses K."/>
            <person name="Simmons R."/>
            <person name="Seto K."/>
            <person name="Myers J."/>
            <person name="Bonds A."/>
            <person name="Quandt C.A."/>
            <person name="Barry K."/>
            <person name="Liu P."/>
            <person name="Grigoriev I."/>
            <person name="Longcore J.E."/>
            <person name="James T.Y."/>
        </authorList>
    </citation>
    <scope>NUCLEOTIDE SEQUENCE</scope>
    <source>
        <strain evidence="7">PLAUS21</strain>
    </source>
</reference>
<dbReference type="GO" id="GO:0016593">
    <property type="term" value="C:Cdc73/Paf1 complex"/>
    <property type="evidence" value="ECO:0007669"/>
    <property type="project" value="TreeGrafter"/>
</dbReference>
<dbReference type="InterPro" id="IPR004343">
    <property type="entry name" value="Plus-3_dom"/>
</dbReference>
<dbReference type="EMBL" id="JADGKB010000002">
    <property type="protein sequence ID" value="KAJ3262278.1"/>
    <property type="molecule type" value="Genomic_DNA"/>
</dbReference>
<name>A0AAD5UMG8_9FUNG</name>
<protein>
    <recommendedName>
        <fullName evidence="6">Plus3 domain-containing protein</fullName>
    </recommendedName>
</protein>
<proteinExistence type="predicted"/>
<dbReference type="GO" id="GO:1990269">
    <property type="term" value="F:RNA polymerase II C-terminal domain phosphoserine binding"/>
    <property type="evidence" value="ECO:0007669"/>
    <property type="project" value="TreeGrafter"/>
</dbReference>
<evidence type="ECO:0000256" key="3">
    <source>
        <dbReference type="ARBA" id="ARBA00023163"/>
    </source>
</evidence>
<dbReference type="InterPro" id="IPR036128">
    <property type="entry name" value="Plus3-like_sf"/>
</dbReference>
<dbReference type="Proteomes" id="UP001210925">
    <property type="component" value="Unassembled WGS sequence"/>
</dbReference>
<feature type="compositionally biased region" description="Basic and acidic residues" evidence="5">
    <location>
        <begin position="76"/>
        <end position="101"/>
    </location>
</feature>
<dbReference type="Pfam" id="PF03126">
    <property type="entry name" value="Plus-3"/>
    <property type="match status" value="1"/>
</dbReference>
<keyword evidence="8" id="KW-1185">Reference proteome</keyword>
<feature type="compositionally biased region" description="Acidic residues" evidence="5">
    <location>
        <begin position="436"/>
        <end position="449"/>
    </location>
</feature>